<dbReference type="AlphaFoldDB" id="V4A3J5"/>
<feature type="disulfide bond" evidence="2">
    <location>
        <begin position="229"/>
        <end position="272"/>
    </location>
</feature>
<evidence type="ECO:0000256" key="2">
    <source>
        <dbReference type="PROSITE-ProRule" id="PRU00302"/>
    </source>
</evidence>
<reference evidence="5 6" key="1">
    <citation type="journal article" date="2013" name="Nature">
        <title>Insights into bilaterian evolution from three spiralian genomes.</title>
        <authorList>
            <person name="Simakov O."/>
            <person name="Marletaz F."/>
            <person name="Cho S.J."/>
            <person name="Edsinger-Gonzales E."/>
            <person name="Havlak P."/>
            <person name="Hellsten U."/>
            <person name="Kuo D.H."/>
            <person name="Larsson T."/>
            <person name="Lv J."/>
            <person name="Arendt D."/>
            <person name="Savage R."/>
            <person name="Osoegawa K."/>
            <person name="de Jong P."/>
            <person name="Grimwood J."/>
            <person name="Chapman J.A."/>
            <person name="Shapiro H."/>
            <person name="Aerts A."/>
            <person name="Otillar R.P."/>
            <person name="Terry A.Y."/>
            <person name="Boore J.L."/>
            <person name="Grigoriev I.V."/>
            <person name="Lindberg D.R."/>
            <person name="Seaver E.C."/>
            <person name="Weisblat D.A."/>
            <person name="Putnam N.H."/>
            <person name="Rokhsar D.S."/>
        </authorList>
    </citation>
    <scope>NUCLEOTIDE SEQUENCE [LARGE SCALE GENOMIC DNA]</scope>
</reference>
<evidence type="ECO:0000313" key="5">
    <source>
        <dbReference type="EMBL" id="ESO89520.1"/>
    </source>
</evidence>
<dbReference type="InterPro" id="IPR000436">
    <property type="entry name" value="Sushi_SCR_CCP_dom"/>
</dbReference>
<evidence type="ECO:0000256" key="3">
    <source>
        <dbReference type="SAM" id="MobiDB-lite"/>
    </source>
</evidence>
<keyword evidence="2" id="KW-0768">Sushi</keyword>
<dbReference type="Proteomes" id="UP000030746">
    <property type="component" value="Unassembled WGS sequence"/>
</dbReference>
<accession>V4A3J5</accession>
<gene>
    <name evidence="5" type="ORF">LOTGIDRAFT_234332</name>
</gene>
<feature type="compositionally biased region" description="Low complexity" evidence="3">
    <location>
        <begin position="1"/>
        <end position="18"/>
    </location>
</feature>
<feature type="domain" description="Sushi" evidence="4">
    <location>
        <begin position="227"/>
        <end position="286"/>
    </location>
</feature>
<dbReference type="RefSeq" id="XP_009059878.1">
    <property type="nucleotide sequence ID" value="XM_009061630.1"/>
</dbReference>
<dbReference type="Gene3D" id="2.10.70.10">
    <property type="entry name" value="Complement Module, domain 1"/>
    <property type="match status" value="1"/>
</dbReference>
<dbReference type="KEGG" id="lgi:LOTGIDRAFT_234332"/>
<evidence type="ECO:0000256" key="1">
    <source>
        <dbReference type="ARBA" id="ARBA00023157"/>
    </source>
</evidence>
<protein>
    <recommendedName>
        <fullName evidence="4">Sushi domain-containing protein</fullName>
    </recommendedName>
</protein>
<dbReference type="PROSITE" id="PS50923">
    <property type="entry name" value="SUSHI"/>
    <property type="match status" value="1"/>
</dbReference>
<evidence type="ECO:0000313" key="6">
    <source>
        <dbReference type="Proteomes" id="UP000030746"/>
    </source>
</evidence>
<dbReference type="SMART" id="SM00032">
    <property type="entry name" value="CCP"/>
    <property type="match status" value="2"/>
</dbReference>
<dbReference type="SUPFAM" id="SSF57414">
    <property type="entry name" value="Hairpin loop containing domain-like"/>
    <property type="match status" value="1"/>
</dbReference>
<dbReference type="SUPFAM" id="SSF57535">
    <property type="entry name" value="Complement control module/SCR domain"/>
    <property type="match status" value="1"/>
</dbReference>
<feature type="disulfide bond" evidence="2">
    <location>
        <begin position="257"/>
        <end position="284"/>
    </location>
</feature>
<name>V4A3J5_LOTGI</name>
<dbReference type="GeneID" id="20249505"/>
<feature type="region of interest" description="Disordered" evidence="3">
    <location>
        <begin position="139"/>
        <end position="172"/>
    </location>
</feature>
<sequence length="405" mass="44096">MRDAQIIPDSSITSPTSPNVNVTQIRDGGAVFPIGQNAEIVINLTQTCKIEVEVGSVTVPVGNVALITVIPIDSDGNETTVASKTENVPGNIASVTFPDDVRAAKVKIILTPTDSSIPISTTGALEVIACFECGSNEFTTPETTTRRTTPGRPTTTRRTTPGRPTTTRRTTPGCMTEPNISNAIITTNSPTLFTTVNITCREGFRMTQILSCDSDNLKYEDTECRPVECPLNPVIRNGDLTSAIGSRVIGVKYNFRCKRPFTKQGGEGTIICNTCGEWETDITCVGPCQFQEVGCQGFPPGYAPIVKTREYSRTACETSCNNNPRCTTWSFLEYRCKLYTSPVIMVIGGSLTRAKCQQLCAFNRRCLSVVSTPTECALFDKRQLETSRGATGLNFYYSKIDEDCE</sequence>
<organism evidence="5 6">
    <name type="scientific">Lottia gigantea</name>
    <name type="common">Giant owl limpet</name>
    <dbReference type="NCBI Taxonomy" id="225164"/>
    <lineage>
        <taxon>Eukaryota</taxon>
        <taxon>Metazoa</taxon>
        <taxon>Spiralia</taxon>
        <taxon>Lophotrochozoa</taxon>
        <taxon>Mollusca</taxon>
        <taxon>Gastropoda</taxon>
        <taxon>Patellogastropoda</taxon>
        <taxon>Lottioidea</taxon>
        <taxon>Lottiidae</taxon>
        <taxon>Lottia</taxon>
    </lineage>
</organism>
<proteinExistence type="predicted"/>
<dbReference type="EMBL" id="KB202591">
    <property type="protein sequence ID" value="ESO89520.1"/>
    <property type="molecule type" value="Genomic_DNA"/>
</dbReference>
<dbReference type="InterPro" id="IPR035976">
    <property type="entry name" value="Sushi/SCR/CCP_sf"/>
</dbReference>
<dbReference type="CTD" id="20249505"/>
<feature type="region of interest" description="Disordered" evidence="3">
    <location>
        <begin position="1"/>
        <end position="20"/>
    </location>
</feature>
<keyword evidence="6" id="KW-1185">Reference proteome</keyword>
<keyword evidence="1 2" id="KW-1015">Disulfide bond</keyword>
<dbReference type="HOGENOM" id="CLU_680248_0_0_1"/>
<evidence type="ECO:0000259" key="4">
    <source>
        <dbReference type="PROSITE" id="PS50923"/>
    </source>
</evidence>